<dbReference type="SMART" id="SM00028">
    <property type="entry name" value="TPR"/>
    <property type="match status" value="19"/>
</dbReference>
<dbReference type="Pfam" id="PF07719">
    <property type="entry name" value="TPR_2"/>
    <property type="match status" value="1"/>
</dbReference>
<keyword evidence="1" id="KW-0677">Repeat</keyword>
<evidence type="ECO:0000256" key="3">
    <source>
        <dbReference type="PROSITE-ProRule" id="PRU00339"/>
    </source>
</evidence>
<sequence>MKHGIYFFDHSILTTAIQDFTAVIREDPSNAQARLYRGRAYAKQQQYTNAIQDLTAAIHLDPSCWLAFYYRGCIVREIDPKRALQDFSVSVLINDTQENFSSFLHRGIIYSKQHQWSIAIRDFESVIALNSSIIFAYLSIGLILLLHLDQYYEAIRQFSNAIKIDPLNVRAYLYRAQAYHKIHNLSNAVKDINRAIHLYPDKAELRILRGQYLMLLKKYELASFCIHQLAKMNEGNEEFFKAQPVQQALIQSFCQNHSKAIECLREAATSHPEPSMFVLLGKIQMKAGKTEDAVGSFKQAVNLLMTSEKILPPTFEAAEMYYLMGLCYMEQINLLEAYDAFSMAIRLHACYPDAFYQRGLCQMQLKQTKCIRDFNRALVLCPSHFQAYMGRAAYYESKGRYSKAIMNCNEAIKINPNSVRAYFYRGTLKYQNKTFRAAIEDLSKTIDLDNTCILAYYNRAICYHQIKNFRKALKDYGISLLHQLSKEIVLKVFINRGLLYMELGDYANACEDFKEAALLSPGESQIFQAIGTCHYRLNEFEEAVRSFDQVLRLEPISVEAYIGRGNSYMKNGDETSLERARKDFLKAIHLNPMCMKARICLGYNLQALGKLQSAWNQLTVVIAIDSKCDTAYEGRASVSLHMGEMFSALQDTNAALKLTTTAPLLTNRGVINQLMGYLSCAMKDYQQAISVDPKYALAYFSAANIYFHNHQFSQARCYYSEVLKLEPRNESAIMNRAVTNTILKNFEEAKEDFEKAVCLCPFSAALYFNRANFYNALKQYELAEKDISTALSIQPNDAMMYRLRADIRAKLGFRREAVEDYKQAISIQEQTDYM</sequence>
<dbReference type="PANTHER" id="PTHR44858">
    <property type="entry name" value="TETRATRICOPEPTIDE REPEAT PROTEIN 6"/>
    <property type="match status" value="1"/>
</dbReference>
<dbReference type="PANTHER" id="PTHR44858:SF1">
    <property type="entry name" value="UDP-N-ACETYLGLUCOSAMINE--PEPTIDE N-ACETYLGLUCOSAMINYLTRANSFERASE SPINDLY-RELATED"/>
    <property type="match status" value="1"/>
</dbReference>
<dbReference type="Pfam" id="PF13181">
    <property type="entry name" value="TPR_8"/>
    <property type="match status" value="2"/>
</dbReference>
<proteinExistence type="predicted"/>
<dbReference type="SUPFAM" id="SSF48452">
    <property type="entry name" value="TPR-like"/>
    <property type="match status" value="3"/>
</dbReference>
<dbReference type="Pfam" id="PF13432">
    <property type="entry name" value="TPR_16"/>
    <property type="match status" value="3"/>
</dbReference>
<feature type="repeat" description="TPR" evidence="3">
    <location>
        <begin position="274"/>
        <end position="307"/>
    </location>
</feature>
<evidence type="ECO:0000313" key="5">
    <source>
        <dbReference type="EMBL" id="NXJ09559.1"/>
    </source>
</evidence>
<feature type="repeat" description="TPR" evidence="3">
    <location>
        <begin position="764"/>
        <end position="797"/>
    </location>
</feature>
<evidence type="ECO:0000256" key="4">
    <source>
        <dbReference type="SAM" id="Phobius"/>
    </source>
</evidence>
<accession>A0A7K9YKM5</accession>
<dbReference type="PROSITE" id="PS50293">
    <property type="entry name" value="TPR_REGION"/>
    <property type="match status" value="1"/>
</dbReference>
<protein>
    <submittedName>
        <fullName evidence="5">TTC6 protein</fullName>
    </submittedName>
</protein>
<dbReference type="OrthoDB" id="1658288at2759"/>
<dbReference type="InterPro" id="IPR013105">
    <property type="entry name" value="TPR_2"/>
</dbReference>
<feature type="repeat" description="TPR" evidence="3">
    <location>
        <begin position="385"/>
        <end position="418"/>
    </location>
</feature>
<dbReference type="Pfam" id="PF13431">
    <property type="entry name" value="TPR_17"/>
    <property type="match status" value="1"/>
</dbReference>
<feature type="repeat" description="TPR" evidence="3">
    <location>
        <begin position="524"/>
        <end position="557"/>
    </location>
</feature>
<dbReference type="InterPro" id="IPR050498">
    <property type="entry name" value="Ycf3"/>
</dbReference>
<keyword evidence="4" id="KW-0812">Transmembrane</keyword>
<feature type="non-terminal residue" evidence="5">
    <location>
        <position position="1"/>
    </location>
</feature>
<dbReference type="AlphaFoldDB" id="A0A7K9YKM5"/>
<organism evidence="5 6">
    <name type="scientific">Odontophorus gujanensis</name>
    <name type="common">marbled wood quail</name>
    <dbReference type="NCBI Taxonomy" id="886794"/>
    <lineage>
        <taxon>Eukaryota</taxon>
        <taxon>Metazoa</taxon>
        <taxon>Chordata</taxon>
        <taxon>Craniata</taxon>
        <taxon>Vertebrata</taxon>
        <taxon>Euteleostomi</taxon>
        <taxon>Archelosauria</taxon>
        <taxon>Archosauria</taxon>
        <taxon>Dinosauria</taxon>
        <taxon>Saurischia</taxon>
        <taxon>Theropoda</taxon>
        <taxon>Coelurosauria</taxon>
        <taxon>Aves</taxon>
        <taxon>Neognathae</taxon>
        <taxon>Galloanserae</taxon>
        <taxon>Galliformes</taxon>
        <taxon>Odontophoridae</taxon>
        <taxon>Odontophorus</taxon>
    </lineage>
</organism>
<feature type="repeat" description="TPR" evidence="3">
    <location>
        <begin position="31"/>
        <end position="64"/>
    </location>
</feature>
<dbReference type="InterPro" id="IPR019734">
    <property type="entry name" value="TPR_rpt"/>
</dbReference>
<feature type="non-terminal residue" evidence="5">
    <location>
        <position position="834"/>
    </location>
</feature>
<keyword evidence="6" id="KW-1185">Reference proteome</keyword>
<dbReference type="EMBL" id="VXAB01006471">
    <property type="protein sequence ID" value="NXJ09559.1"/>
    <property type="molecule type" value="Genomic_DNA"/>
</dbReference>
<keyword evidence="4" id="KW-1133">Transmembrane helix</keyword>
<comment type="caution">
    <text evidence="5">The sequence shown here is derived from an EMBL/GenBank/DDBJ whole genome shotgun (WGS) entry which is preliminary data.</text>
</comment>
<dbReference type="Proteomes" id="UP000522663">
    <property type="component" value="Unassembled WGS sequence"/>
</dbReference>
<evidence type="ECO:0000256" key="2">
    <source>
        <dbReference type="ARBA" id="ARBA00022803"/>
    </source>
</evidence>
<keyword evidence="4" id="KW-0472">Membrane</keyword>
<feature type="repeat" description="TPR" evidence="3">
    <location>
        <begin position="662"/>
        <end position="695"/>
    </location>
</feature>
<feature type="repeat" description="TPR" evidence="3">
    <location>
        <begin position="696"/>
        <end position="729"/>
    </location>
</feature>
<evidence type="ECO:0000313" key="6">
    <source>
        <dbReference type="Proteomes" id="UP000522663"/>
    </source>
</evidence>
<keyword evidence="2 3" id="KW-0802">TPR repeat</keyword>
<feature type="transmembrane region" description="Helical" evidence="4">
    <location>
        <begin position="126"/>
        <end position="148"/>
    </location>
</feature>
<dbReference type="Pfam" id="PF00515">
    <property type="entry name" value="TPR_1"/>
    <property type="match status" value="1"/>
</dbReference>
<dbReference type="InterPro" id="IPR011990">
    <property type="entry name" value="TPR-like_helical_dom_sf"/>
</dbReference>
<feature type="repeat" description="TPR" evidence="3">
    <location>
        <begin position="318"/>
        <end position="351"/>
    </location>
</feature>
<dbReference type="PROSITE" id="PS50005">
    <property type="entry name" value="TPR"/>
    <property type="match status" value="10"/>
</dbReference>
<feature type="repeat" description="TPR" evidence="3">
    <location>
        <begin position="490"/>
        <end position="523"/>
    </location>
</feature>
<feature type="repeat" description="TPR" evidence="3">
    <location>
        <begin position="169"/>
        <end position="202"/>
    </location>
</feature>
<reference evidence="5 6" key="1">
    <citation type="submission" date="2019-09" db="EMBL/GenBank/DDBJ databases">
        <title>Bird 10,000 Genomes (B10K) Project - Family phase.</title>
        <authorList>
            <person name="Zhang G."/>
        </authorList>
    </citation>
    <scope>NUCLEOTIDE SEQUENCE [LARGE SCALE GENOMIC DNA]</scope>
    <source>
        <strain evidence="5">B10K-DU-001-53</strain>
        <tissue evidence="5">Muscle</tissue>
    </source>
</reference>
<gene>
    <name evidence="5" type="primary">Ttc6</name>
    <name evidence="5" type="ORF">ODOGUJ_R12167</name>
</gene>
<name>A0A7K9YKM5_9GALL</name>
<evidence type="ECO:0000256" key="1">
    <source>
        <dbReference type="ARBA" id="ARBA00022737"/>
    </source>
</evidence>
<dbReference type="Gene3D" id="1.25.40.10">
    <property type="entry name" value="Tetratricopeptide repeat domain"/>
    <property type="match status" value="8"/>
</dbReference>